<protein>
    <recommendedName>
        <fullName evidence="3">Serine-threonine/tyrosine-protein kinase catalytic domain-containing protein</fullName>
    </recommendedName>
</protein>
<dbReference type="EMBL" id="QKWP01001038">
    <property type="protein sequence ID" value="RIB12291.1"/>
    <property type="molecule type" value="Genomic_DNA"/>
</dbReference>
<organism evidence="1 2">
    <name type="scientific">Gigaspora rosea</name>
    <dbReference type="NCBI Taxonomy" id="44941"/>
    <lineage>
        <taxon>Eukaryota</taxon>
        <taxon>Fungi</taxon>
        <taxon>Fungi incertae sedis</taxon>
        <taxon>Mucoromycota</taxon>
        <taxon>Glomeromycotina</taxon>
        <taxon>Glomeromycetes</taxon>
        <taxon>Diversisporales</taxon>
        <taxon>Gigasporaceae</taxon>
        <taxon>Gigaspora</taxon>
    </lineage>
</organism>
<accession>A0A397URR2</accession>
<dbReference type="Proteomes" id="UP000266673">
    <property type="component" value="Unassembled WGS sequence"/>
</dbReference>
<dbReference type="OrthoDB" id="3205772at2759"/>
<dbReference type="SUPFAM" id="SSF56112">
    <property type="entry name" value="Protein kinase-like (PK-like)"/>
    <property type="match status" value="1"/>
</dbReference>
<reference evidence="1 2" key="1">
    <citation type="submission" date="2018-06" db="EMBL/GenBank/DDBJ databases">
        <title>Comparative genomics reveals the genomic features of Rhizophagus irregularis, R. cerebriforme, R. diaphanum and Gigaspora rosea, and their symbiotic lifestyle signature.</title>
        <authorList>
            <person name="Morin E."/>
            <person name="San Clemente H."/>
            <person name="Chen E.C.H."/>
            <person name="De La Providencia I."/>
            <person name="Hainaut M."/>
            <person name="Kuo A."/>
            <person name="Kohler A."/>
            <person name="Murat C."/>
            <person name="Tang N."/>
            <person name="Roy S."/>
            <person name="Loubradou J."/>
            <person name="Henrissat B."/>
            <person name="Grigoriev I.V."/>
            <person name="Corradi N."/>
            <person name="Roux C."/>
            <person name="Martin F.M."/>
        </authorList>
    </citation>
    <scope>NUCLEOTIDE SEQUENCE [LARGE SCALE GENOMIC DNA]</scope>
    <source>
        <strain evidence="1 2">DAOM 194757</strain>
    </source>
</reference>
<gene>
    <name evidence="1" type="ORF">C2G38_2201042</name>
</gene>
<dbReference type="InterPro" id="IPR011009">
    <property type="entry name" value="Kinase-like_dom_sf"/>
</dbReference>
<proteinExistence type="predicted"/>
<name>A0A397URR2_9GLOM</name>
<evidence type="ECO:0000313" key="2">
    <source>
        <dbReference type="Proteomes" id="UP000266673"/>
    </source>
</evidence>
<evidence type="ECO:0008006" key="3">
    <source>
        <dbReference type="Google" id="ProtNLM"/>
    </source>
</evidence>
<dbReference type="STRING" id="44941.A0A397URR2"/>
<comment type="caution">
    <text evidence="1">The sequence shown here is derived from an EMBL/GenBank/DDBJ whole genome shotgun (WGS) entry which is preliminary data.</text>
</comment>
<evidence type="ECO:0000313" key="1">
    <source>
        <dbReference type="EMBL" id="RIB12291.1"/>
    </source>
</evidence>
<dbReference type="AlphaFoldDB" id="A0A397URR2"/>
<keyword evidence="2" id="KW-1185">Reference proteome</keyword>
<dbReference type="Gene3D" id="1.10.510.10">
    <property type="entry name" value="Transferase(Phosphotransferase) domain 1"/>
    <property type="match status" value="1"/>
</dbReference>
<sequence length="271" mass="30339">MDIYKGESSYKKDKSDLQENNRLYIYESNQICGHKALGSKLFFSCLTNVNFYEITEDKNYGECPRCKYQNNGKNWCNSCANDIYISTLSKEISDHVHSPGSIPHELNKRSTSVKSFFEYIPEVRVQNKKLFAKGGCSEVYTAEWLDGNIESIGFDICDAEQVSRSFGLTVNSSGTIAVMKLFKEKSGPITTAADICSFTIKMYELVVGNPTFSNKSHNKDLALKIWKGPLIPKEIPAAYANLIIQCWDSNLKKLPSSTEVTTILLGLSVSV</sequence>